<gene>
    <name evidence="2" type="ordered locus">NMA1298</name>
</gene>
<proteinExistence type="predicted"/>
<name>A0A0U1RIU4_NEIMA</name>
<accession>A0A0U1RIU4</accession>
<evidence type="ECO:0000256" key="1">
    <source>
        <dbReference type="SAM" id="MobiDB-lite"/>
    </source>
</evidence>
<dbReference type="AlphaFoldDB" id="A0A0U1RIU4"/>
<dbReference type="KEGG" id="nma:NMA1298"/>
<dbReference type="Proteomes" id="UP000000626">
    <property type="component" value="Chromosome"/>
</dbReference>
<dbReference type="EnsemblBacteria" id="CAM08482">
    <property type="protein sequence ID" value="CAM08482"/>
    <property type="gene ID" value="NMA1298"/>
</dbReference>
<organism evidence="2 3">
    <name type="scientific">Neisseria meningitidis serogroup A / serotype 4A (strain DSM 15465 / Z2491)</name>
    <dbReference type="NCBI Taxonomy" id="122587"/>
    <lineage>
        <taxon>Bacteria</taxon>
        <taxon>Pseudomonadati</taxon>
        <taxon>Pseudomonadota</taxon>
        <taxon>Betaproteobacteria</taxon>
        <taxon>Neisseriales</taxon>
        <taxon>Neisseriaceae</taxon>
        <taxon>Neisseria</taxon>
    </lineage>
</organism>
<evidence type="ECO:0000313" key="3">
    <source>
        <dbReference type="Proteomes" id="UP000000626"/>
    </source>
</evidence>
<feature type="compositionally biased region" description="Polar residues" evidence="1">
    <location>
        <begin position="12"/>
        <end position="30"/>
    </location>
</feature>
<dbReference type="HOGENOM" id="CLU_2936827_0_0_4"/>
<dbReference type="EMBL" id="AL157959">
    <property type="protein sequence ID" value="CAM08482.1"/>
    <property type="molecule type" value="Genomic_DNA"/>
</dbReference>
<evidence type="ECO:0000313" key="2">
    <source>
        <dbReference type="EMBL" id="CAM08482.1"/>
    </source>
</evidence>
<reference evidence="2 3" key="1">
    <citation type="journal article" date="2000" name="Nature">
        <title>Complete DNA sequence of a serogroup A strain of Neisseria meningitidis Z2491.</title>
        <authorList>
            <person name="Parkhill J."/>
            <person name="Achtman M."/>
            <person name="James K.D."/>
            <person name="Bentley S.D."/>
            <person name="Churcher C."/>
            <person name="Klee S.R."/>
            <person name="Morelli G."/>
            <person name="Basham D."/>
            <person name="Brown D."/>
            <person name="Chillingworth T."/>
            <person name="Davies R.M."/>
            <person name="Davis P."/>
            <person name="Devlin K."/>
            <person name="Feltwell T."/>
            <person name="Hamlin N."/>
            <person name="Holroyd S."/>
            <person name="Jagels K."/>
            <person name="Leather S."/>
            <person name="Moule S."/>
            <person name="Mungall K."/>
            <person name="Quail M.A."/>
            <person name="Rajandream M.A."/>
            <person name="Rutherford K.M."/>
            <person name="Simmonds M."/>
            <person name="Skelton J."/>
            <person name="Whitehead S."/>
            <person name="Spratt B.G."/>
            <person name="Barrell B.G."/>
        </authorList>
    </citation>
    <scope>NUCLEOTIDE SEQUENCE [LARGE SCALE GENOMIC DNA]</scope>
    <source>
        <strain evidence="3">DSM 15465 / Z2491</strain>
    </source>
</reference>
<feature type="region of interest" description="Disordered" evidence="1">
    <location>
        <begin position="1"/>
        <end position="30"/>
    </location>
</feature>
<sequence>MNYKRGHVKSQPFPQQNQRKMPSENSSNAVSDGIFCCRASMPCHLCGVAVIKIWYFSVYF</sequence>
<protein>
    <submittedName>
        <fullName evidence="2">Uncharacterized protein</fullName>
    </submittedName>
</protein>